<name>A0ABN6PWL2_NOSCO</name>
<dbReference type="Proteomes" id="UP001055453">
    <property type="component" value="Chromosome"/>
</dbReference>
<dbReference type="EMBL" id="AP025732">
    <property type="protein sequence ID" value="BDI14769.1"/>
    <property type="molecule type" value="Genomic_DNA"/>
</dbReference>
<evidence type="ECO:0000313" key="2">
    <source>
        <dbReference type="Proteomes" id="UP001055453"/>
    </source>
</evidence>
<gene>
    <name evidence="1" type="ORF">ANSO36C_05710</name>
</gene>
<accession>A0ABN6PWL2</accession>
<organism evidence="1 2">
    <name type="scientific">Nostoc cf. commune SO-36</name>
    <dbReference type="NCBI Taxonomy" id="449208"/>
    <lineage>
        <taxon>Bacteria</taxon>
        <taxon>Bacillati</taxon>
        <taxon>Cyanobacteriota</taxon>
        <taxon>Cyanophyceae</taxon>
        <taxon>Nostocales</taxon>
        <taxon>Nostocaceae</taxon>
        <taxon>Nostoc</taxon>
    </lineage>
</organism>
<sequence>MLTLPKLEQEQNKVFKVNLGQSQSATASIEAGNGNAQNNITPQ</sequence>
<evidence type="ECO:0000313" key="1">
    <source>
        <dbReference type="EMBL" id="BDI14769.1"/>
    </source>
</evidence>
<protein>
    <submittedName>
        <fullName evidence="1">Uncharacterized protein</fullName>
    </submittedName>
</protein>
<reference evidence="1" key="1">
    <citation type="submission" date="2022-04" db="EMBL/GenBank/DDBJ databases">
        <title>Complete genome sequence of a cyanobacterium, Nostoc sp. SO-36, isolated in Antarctica.</title>
        <authorList>
            <person name="Kanesaki Y."/>
            <person name="Effendi D."/>
            <person name="Sakamoto T."/>
            <person name="Ohtani S."/>
            <person name="Awai K."/>
        </authorList>
    </citation>
    <scope>NUCLEOTIDE SEQUENCE</scope>
    <source>
        <strain evidence="1">SO-36</strain>
    </source>
</reference>
<keyword evidence="2" id="KW-1185">Reference proteome</keyword>
<proteinExistence type="predicted"/>